<dbReference type="NCBIfam" id="TIGR00225">
    <property type="entry name" value="prc"/>
    <property type="match status" value="1"/>
</dbReference>
<dbReference type="SMART" id="SM00228">
    <property type="entry name" value="PDZ"/>
    <property type="match status" value="1"/>
</dbReference>
<evidence type="ECO:0000259" key="5">
    <source>
        <dbReference type="PROSITE" id="PS50106"/>
    </source>
</evidence>
<feature type="domain" description="PDZ" evidence="5">
    <location>
        <begin position="90"/>
        <end position="158"/>
    </location>
</feature>
<evidence type="ECO:0000256" key="2">
    <source>
        <dbReference type="ARBA" id="ARBA00022670"/>
    </source>
</evidence>
<keyword evidence="4" id="KW-0720">Serine protease</keyword>
<gene>
    <name evidence="6" type="ORF">METZ01_LOCUS20463</name>
</gene>
<dbReference type="Pfam" id="PF03572">
    <property type="entry name" value="Peptidase_S41"/>
    <property type="match status" value="1"/>
</dbReference>
<evidence type="ECO:0000256" key="4">
    <source>
        <dbReference type="ARBA" id="ARBA00022825"/>
    </source>
</evidence>
<dbReference type="Gene3D" id="2.30.42.10">
    <property type="match status" value="1"/>
</dbReference>
<dbReference type="InterPro" id="IPR036034">
    <property type="entry name" value="PDZ_sf"/>
</dbReference>
<dbReference type="GO" id="GO:0006508">
    <property type="term" value="P:proteolysis"/>
    <property type="evidence" value="ECO:0007669"/>
    <property type="project" value="UniProtKB-KW"/>
</dbReference>
<sequence length="533" mass="57601">MIRKPVLSLVLALVLVLPSAGHSQNDTGGSRSGRQAAATPGAQEFLSAFQIIRDYALEVHSDSTLWFRAVDGLIQELNDAYAQAFAPAEYDEFQESNTGNYAGIGVQITTLNEVITITAVFTGTPAEESGLQVGDLIIAVNEESTEGWTTGDASDAIRGEVGTTVDLSIARQGLSVPLRPTVRRDSVHVVATETDLVGENIAYIALDRVARGSADEVEDALSDLEDARGFILDLRGNPGGYLDESLSLADLFLPEGARLASAESRVPGETGSSLDEAWTAEGPDRIPGKPMIVLVDRFSASASEIIAGALQDHDRALVIGERTFGKGVFQNVFRLSETRHLRLTTGEWYTPLRRSLHRPRTAQGNPLPEDPSTFPVVTTPAGRELVAGGGVFPDLEIKNDTLTLLEREFTSQAATAGVPLNPRIEEFSFDQSQKLRADGNDPAIDPAAFEDFLTGLVEEGADRVLLDNEEVRSYLEYLVVQRIARRMDRIGQAMEIRALRDPVLAEALRLLDEVATQTELFTAADGSNANQSN</sequence>
<dbReference type="CDD" id="cd06782">
    <property type="entry name" value="cpPDZ_CPP-like"/>
    <property type="match status" value="1"/>
</dbReference>
<dbReference type="CDD" id="cd07560">
    <property type="entry name" value="Peptidase_S41_CPP"/>
    <property type="match status" value="1"/>
</dbReference>
<comment type="similarity">
    <text evidence="1">Belongs to the peptidase S41A family.</text>
</comment>
<dbReference type="InterPro" id="IPR001478">
    <property type="entry name" value="PDZ"/>
</dbReference>
<evidence type="ECO:0000256" key="3">
    <source>
        <dbReference type="ARBA" id="ARBA00022801"/>
    </source>
</evidence>
<reference evidence="6" key="1">
    <citation type="submission" date="2018-05" db="EMBL/GenBank/DDBJ databases">
        <authorList>
            <person name="Lanie J.A."/>
            <person name="Ng W.-L."/>
            <person name="Kazmierczak K.M."/>
            <person name="Andrzejewski T.M."/>
            <person name="Davidsen T.M."/>
            <person name="Wayne K.J."/>
            <person name="Tettelin H."/>
            <person name="Glass J.I."/>
            <person name="Rusch D."/>
            <person name="Podicherti R."/>
            <person name="Tsui H.-C.T."/>
            <person name="Winkler M.E."/>
        </authorList>
    </citation>
    <scope>NUCLEOTIDE SEQUENCE</scope>
</reference>
<dbReference type="GO" id="GO:0008236">
    <property type="term" value="F:serine-type peptidase activity"/>
    <property type="evidence" value="ECO:0007669"/>
    <property type="project" value="UniProtKB-KW"/>
</dbReference>
<dbReference type="EMBL" id="UINC01001016">
    <property type="protein sequence ID" value="SUZ67609.1"/>
    <property type="molecule type" value="Genomic_DNA"/>
</dbReference>
<dbReference type="SUPFAM" id="SSF52096">
    <property type="entry name" value="ClpP/crotonase"/>
    <property type="match status" value="1"/>
</dbReference>
<dbReference type="PANTHER" id="PTHR32060">
    <property type="entry name" value="TAIL-SPECIFIC PROTEASE"/>
    <property type="match status" value="1"/>
</dbReference>
<dbReference type="GO" id="GO:0030288">
    <property type="term" value="C:outer membrane-bounded periplasmic space"/>
    <property type="evidence" value="ECO:0007669"/>
    <property type="project" value="TreeGrafter"/>
</dbReference>
<dbReference type="GO" id="GO:0007165">
    <property type="term" value="P:signal transduction"/>
    <property type="evidence" value="ECO:0007669"/>
    <property type="project" value="TreeGrafter"/>
</dbReference>
<dbReference type="GO" id="GO:0004175">
    <property type="term" value="F:endopeptidase activity"/>
    <property type="evidence" value="ECO:0007669"/>
    <property type="project" value="TreeGrafter"/>
</dbReference>
<dbReference type="SMART" id="SM00245">
    <property type="entry name" value="TSPc"/>
    <property type="match status" value="1"/>
</dbReference>
<evidence type="ECO:0000313" key="6">
    <source>
        <dbReference type="EMBL" id="SUZ67609.1"/>
    </source>
</evidence>
<dbReference type="SUPFAM" id="SSF50156">
    <property type="entry name" value="PDZ domain-like"/>
    <property type="match status" value="1"/>
</dbReference>
<keyword evidence="2" id="KW-0645">Protease</keyword>
<dbReference type="InterPro" id="IPR004447">
    <property type="entry name" value="Peptidase_S41A"/>
</dbReference>
<dbReference type="Gene3D" id="3.90.226.10">
    <property type="entry name" value="2-enoyl-CoA Hydratase, Chain A, domain 1"/>
    <property type="match status" value="1"/>
</dbReference>
<dbReference type="InterPro" id="IPR041489">
    <property type="entry name" value="PDZ_6"/>
</dbReference>
<keyword evidence="3" id="KW-0378">Hydrolase</keyword>
<dbReference type="PROSITE" id="PS50106">
    <property type="entry name" value="PDZ"/>
    <property type="match status" value="1"/>
</dbReference>
<organism evidence="6">
    <name type="scientific">marine metagenome</name>
    <dbReference type="NCBI Taxonomy" id="408172"/>
    <lineage>
        <taxon>unclassified sequences</taxon>
        <taxon>metagenomes</taxon>
        <taxon>ecological metagenomes</taxon>
    </lineage>
</organism>
<name>A0A381PNI1_9ZZZZ</name>
<protein>
    <recommendedName>
        <fullName evidence="5">PDZ domain-containing protein</fullName>
    </recommendedName>
</protein>
<dbReference type="Gene3D" id="3.30.750.44">
    <property type="match status" value="1"/>
</dbReference>
<accession>A0A381PNI1</accession>
<dbReference type="AlphaFoldDB" id="A0A381PNI1"/>
<evidence type="ECO:0000256" key="1">
    <source>
        <dbReference type="ARBA" id="ARBA00009179"/>
    </source>
</evidence>
<dbReference type="Pfam" id="PF17820">
    <property type="entry name" value="PDZ_6"/>
    <property type="match status" value="1"/>
</dbReference>
<dbReference type="InterPro" id="IPR005151">
    <property type="entry name" value="Tail-specific_protease"/>
</dbReference>
<dbReference type="PANTHER" id="PTHR32060:SF30">
    <property type="entry name" value="CARBOXY-TERMINAL PROCESSING PROTEASE CTPA"/>
    <property type="match status" value="1"/>
</dbReference>
<dbReference type="InterPro" id="IPR029045">
    <property type="entry name" value="ClpP/crotonase-like_dom_sf"/>
</dbReference>
<proteinExistence type="inferred from homology"/>